<dbReference type="AlphaFoldDB" id="A0AAV4QIY4"/>
<evidence type="ECO:0000313" key="4">
    <source>
        <dbReference type="Proteomes" id="UP001054837"/>
    </source>
</evidence>
<keyword evidence="4" id="KW-1185">Reference proteome</keyword>
<keyword evidence="2" id="KW-0472">Membrane</keyword>
<accession>A0AAV4QIY4</accession>
<organism evidence="3 4">
    <name type="scientific">Caerostris darwini</name>
    <dbReference type="NCBI Taxonomy" id="1538125"/>
    <lineage>
        <taxon>Eukaryota</taxon>
        <taxon>Metazoa</taxon>
        <taxon>Ecdysozoa</taxon>
        <taxon>Arthropoda</taxon>
        <taxon>Chelicerata</taxon>
        <taxon>Arachnida</taxon>
        <taxon>Araneae</taxon>
        <taxon>Araneomorphae</taxon>
        <taxon>Entelegynae</taxon>
        <taxon>Araneoidea</taxon>
        <taxon>Araneidae</taxon>
        <taxon>Caerostris</taxon>
    </lineage>
</organism>
<sequence>MVCVSIPGRKLGGHRSERSGCGEGCSEDPIHFPRLQNPQGSQIGRKADGERRERGRRRLKNFRSVFCIKRINLQKHFGKKKKKKKEMQRICGITTTSMHGIFQGVQFIFAFQY</sequence>
<keyword evidence="2" id="KW-0812">Transmembrane</keyword>
<reference evidence="3 4" key="1">
    <citation type="submission" date="2021-06" db="EMBL/GenBank/DDBJ databases">
        <title>Caerostris darwini draft genome.</title>
        <authorList>
            <person name="Kono N."/>
            <person name="Arakawa K."/>
        </authorList>
    </citation>
    <scope>NUCLEOTIDE SEQUENCE [LARGE SCALE GENOMIC DNA]</scope>
</reference>
<comment type="caution">
    <text evidence="3">The sequence shown here is derived from an EMBL/GenBank/DDBJ whole genome shotgun (WGS) entry which is preliminary data.</text>
</comment>
<evidence type="ECO:0000313" key="3">
    <source>
        <dbReference type="EMBL" id="GIY09628.1"/>
    </source>
</evidence>
<evidence type="ECO:0000256" key="1">
    <source>
        <dbReference type="SAM" id="MobiDB-lite"/>
    </source>
</evidence>
<keyword evidence="2" id="KW-1133">Transmembrane helix</keyword>
<feature type="region of interest" description="Disordered" evidence="1">
    <location>
        <begin position="12"/>
        <end position="55"/>
    </location>
</feature>
<feature type="transmembrane region" description="Helical" evidence="2">
    <location>
        <begin position="90"/>
        <end position="111"/>
    </location>
</feature>
<proteinExistence type="predicted"/>
<evidence type="ECO:0000256" key="2">
    <source>
        <dbReference type="SAM" id="Phobius"/>
    </source>
</evidence>
<dbReference type="EMBL" id="BPLQ01004663">
    <property type="protein sequence ID" value="GIY09628.1"/>
    <property type="molecule type" value="Genomic_DNA"/>
</dbReference>
<gene>
    <name evidence="3" type="ORF">CDAR_102411</name>
</gene>
<name>A0AAV4QIY4_9ARAC</name>
<dbReference type="Proteomes" id="UP001054837">
    <property type="component" value="Unassembled WGS sequence"/>
</dbReference>
<protein>
    <submittedName>
        <fullName evidence="3">Uncharacterized protein</fullName>
    </submittedName>
</protein>